<evidence type="ECO:0000256" key="2">
    <source>
        <dbReference type="ARBA" id="ARBA00009726"/>
    </source>
</evidence>
<gene>
    <name evidence="5" type="ORF">SMTD_LOCUS14492</name>
</gene>
<evidence type="ECO:0000313" key="6">
    <source>
        <dbReference type="Proteomes" id="UP000269396"/>
    </source>
</evidence>
<dbReference type="EMBL" id="UZAL01034694">
    <property type="protein sequence ID" value="VDP66079.1"/>
    <property type="molecule type" value="Genomic_DNA"/>
</dbReference>
<dbReference type="GO" id="GO:0016020">
    <property type="term" value="C:membrane"/>
    <property type="evidence" value="ECO:0007669"/>
    <property type="project" value="UniProtKB-SubCell"/>
</dbReference>
<dbReference type="SUPFAM" id="SSF52540">
    <property type="entry name" value="P-loop containing nucleoside triphosphate hydrolases"/>
    <property type="match status" value="1"/>
</dbReference>
<keyword evidence="6" id="KW-1185">Reference proteome</keyword>
<dbReference type="InterPro" id="IPR050173">
    <property type="entry name" value="ABC_transporter_C-like"/>
</dbReference>
<protein>
    <submittedName>
        <fullName evidence="5">Uncharacterized protein</fullName>
    </submittedName>
</protein>
<dbReference type="InterPro" id="IPR027417">
    <property type="entry name" value="P-loop_NTPase"/>
</dbReference>
<evidence type="ECO:0000256" key="4">
    <source>
        <dbReference type="ARBA" id="ARBA00022840"/>
    </source>
</evidence>
<accession>A0A3P8JC60</accession>
<dbReference type="Proteomes" id="UP000269396">
    <property type="component" value="Unassembled WGS sequence"/>
</dbReference>
<keyword evidence="3" id="KW-0547">Nucleotide-binding</keyword>
<dbReference type="AlphaFoldDB" id="A0A3P8JC60"/>
<reference evidence="5 6" key="1">
    <citation type="submission" date="2018-11" db="EMBL/GenBank/DDBJ databases">
        <authorList>
            <consortium name="Pathogen Informatics"/>
        </authorList>
    </citation>
    <scope>NUCLEOTIDE SEQUENCE [LARGE SCALE GENOMIC DNA]</scope>
    <source>
        <strain>Denwood</strain>
        <strain evidence="6">Zambia</strain>
    </source>
</reference>
<dbReference type="GO" id="GO:0042626">
    <property type="term" value="F:ATPase-coupled transmembrane transporter activity"/>
    <property type="evidence" value="ECO:0007669"/>
    <property type="project" value="TreeGrafter"/>
</dbReference>
<name>A0A3P8JC60_9TREM</name>
<keyword evidence="4" id="KW-0067">ATP-binding</keyword>
<sequence length="232" mass="25963">MLDDPLSAVDAHVGLHLLKYVLSRSNGLLASKTCILTTHSPKALPFSDRVGLMSDGQIIELGNYRQLIHSNTSRLSAFLITAIRAESEVQSNSSKELVDCSPENLKKEFLEPSCFLPFESSPVSEHHHKSSTETLSIDNHNVVGQSSFTSTGLSRRLETLTSKMYDHRVSNSKVRRRVLVDDGKSVDEVVNLHRLRWLGHVLRITEYRLPRRAMLSGVGDGWKKVRCGQTKT</sequence>
<dbReference type="PANTHER" id="PTHR24223">
    <property type="entry name" value="ATP-BINDING CASSETTE SUB-FAMILY C"/>
    <property type="match status" value="1"/>
</dbReference>
<proteinExistence type="inferred from homology"/>
<evidence type="ECO:0000256" key="3">
    <source>
        <dbReference type="ARBA" id="ARBA00022741"/>
    </source>
</evidence>
<evidence type="ECO:0000313" key="5">
    <source>
        <dbReference type="EMBL" id="VDP66079.1"/>
    </source>
</evidence>
<dbReference type="PANTHER" id="PTHR24223:SF456">
    <property type="entry name" value="MULTIDRUG RESISTANCE-ASSOCIATED PROTEIN LETHAL(2)03659"/>
    <property type="match status" value="1"/>
</dbReference>
<organism evidence="5 6">
    <name type="scientific">Schistosoma mattheei</name>
    <dbReference type="NCBI Taxonomy" id="31246"/>
    <lineage>
        <taxon>Eukaryota</taxon>
        <taxon>Metazoa</taxon>
        <taxon>Spiralia</taxon>
        <taxon>Lophotrochozoa</taxon>
        <taxon>Platyhelminthes</taxon>
        <taxon>Trematoda</taxon>
        <taxon>Digenea</taxon>
        <taxon>Strigeidida</taxon>
        <taxon>Schistosomatoidea</taxon>
        <taxon>Schistosomatidae</taxon>
        <taxon>Schistosoma</taxon>
    </lineage>
</organism>
<evidence type="ECO:0000256" key="1">
    <source>
        <dbReference type="ARBA" id="ARBA00004141"/>
    </source>
</evidence>
<dbReference type="Gene3D" id="3.40.50.300">
    <property type="entry name" value="P-loop containing nucleotide triphosphate hydrolases"/>
    <property type="match status" value="1"/>
</dbReference>
<comment type="subcellular location">
    <subcellularLocation>
        <location evidence="1">Membrane</location>
        <topology evidence="1">Multi-pass membrane protein</topology>
    </subcellularLocation>
</comment>
<dbReference type="GO" id="GO:0005524">
    <property type="term" value="F:ATP binding"/>
    <property type="evidence" value="ECO:0007669"/>
    <property type="project" value="UniProtKB-KW"/>
</dbReference>
<comment type="similarity">
    <text evidence="2">Belongs to the ABC transporter superfamily. ABCC family. Conjugate transporter (TC 3.A.1.208) subfamily.</text>
</comment>